<reference evidence="17 18" key="1">
    <citation type="submission" date="2015-09" db="EMBL/GenBank/DDBJ databases">
        <title>Genome sequence of Oxobacter pfennigii DSM 3222.</title>
        <authorList>
            <person name="Poehlein A."/>
            <person name="Bengelsdorf F.R."/>
            <person name="Schiel-Bengelsdorf B."/>
            <person name="Duerre P."/>
            <person name="Daniel R."/>
        </authorList>
    </citation>
    <scope>NUCLEOTIDE SEQUENCE [LARGE SCALE GENOMIC DNA]</scope>
    <source>
        <strain evidence="17 18">DSM 3222</strain>
    </source>
</reference>
<evidence type="ECO:0000256" key="2">
    <source>
        <dbReference type="ARBA" id="ARBA00004127"/>
    </source>
</evidence>
<evidence type="ECO:0000256" key="6">
    <source>
        <dbReference type="ARBA" id="ARBA00022516"/>
    </source>
</evidence>
<evidence type="ECO:0000256" key="4">
    <source>
        <dbReference type="ARBA" id="ARBA00013174"/>
    </source>
</evidence>
<dbReference type="PANTHER" id="PTHR14269">
    <property type="entry name" value="CDP-DIACYLGLYCEROL--GLYCEROL-3-PHOSPHATE 3-PHOSPHATIDYLTRANSFERASE-RELATED"/>
    <property type="match status" value="1"/>
</dbReference>
<protein>
    <recommendedName>
        <fullName evidence="5">CDP-diacylglycerol--serine O-phosphatidyltransferase</fullName>
        <ecNumber evidence="4">2.7.8.8</ecNumber>
    </recommendedName>
    <alternativeName>
        <fullName evidence="14">Phosphatidylserine synthase</fullName>
    </alternativeName>
</protein>
<dbReference type="Pfam" id="PF01066">
    <property type="entry name" value="CDP-OH_P_transf"/>
    <property type="match status" value="1"/>
</dbReference>
<dbReference type="RefSeq" id="WP_054874282.1">
    <property type="nucleotide sequence ID" value="NZ_LKET01000026.1"/>
</dbReference>
<feature type="transmembrane region" description="Helical" evidence="16">
    <location>
        <begin position="91"/>
        <end position="109"/>
    </location>
</feature>
<feature type="transmembrane region" description="Helical" evidence="16">
    <location>
        <begin position="148"/>
        <end position="166"/>
    </location>
</feature>
<keyword evidence="18" id="KW-1185">Reference proteome</keyword>
<dbReference type="NCBIfam" id="TIGR00473">
    <property type="entry name" value="pssA"/>
    <property type="match status" value="1"/>
</dbReference>
<keyword evidence="13" id="KW-1208">Phospholipid metabolism</keyword>
<dbReference type="GO" id="GO:0003882">
    <property type="term" value="F:CDP-diacylglycerol-serine O-phosphatidyltransferase activity"/>
    <property type="evidence" value="ECO:0007669"/>
    <property type="project" value="UniProtKB-EC"/>
</dbReference>
<evidence type="ECO:0000256" key="7">
    <source>
        <dbReference type="ARBA" id="ARBA00022679"/>
    </source>
</evidence>
<keyword evidence="9 16" id="KW-1133">Transmembrane helix</keyword>
<dbReference type="GO" id="GO:0008654">
    <property type="term" value="P:phospholipid biosynthetic process"/>
    <property type="evidence" value="ECO:0007669"/>
    <property type="project" value="UniProtKB-KW"/>
</dbReference>
<feature type="transmembrane region" description="Helical" evidence="16">
    <location>
        <begin position="7"/>
        <end position="24"/>
    </location>
</feature>
<keyword evidence="7 15" id="KW-0808">Transferase</keyword>
<comment type="similarity">
    <text evidence="3 15">Belongs to the CDP-alcohol phosphatidyltransferase class-I family.</text>
</comment>
<dbReference type="InterPro" id="IPR048254">
    <property type="entry name" value="CDP_ALCOHOL_P_TRANSF_CS"/>
</dbReference>
<proteinExistence type="inferred from homology"/>
<evidence type="ECO:0000256" key="13">
    <source>
        <dbReference type="ARBA" id="ARBA00023264"/>
    </source>
</evidence>
<dbReference type="InterPro" id="IPR000462">
    <property type="entry name" value="CDP-OH_P_trans"/>
</dbReference>
<sequence>MNKSSIPNIFTFINLSLGIVSIILTFKGNGVYAGFCILAAAFIDRYDGLIARKFNAISSIGKELDSLADLVSFGVAPSLLSWQLSLSSLGIISYVLLLIFPICGAYRLARFNISEFKNFYSGIPITVAGSLLAFDCVVTSYMGAHTGLSAIFILLLSYLMVSSIQIKKI</sequence>
<gene>
    <name evidence="17" type="primary">pgsA_1</name>
    <name evidence="17" type="ORF">OXPF_11880</name>
</gene>
<evidence type="ECO:0000313" key="17">
    <source>
        <dbReference type="EMBL" id="KPU45295.1"/>
    </source>
</evidence>
<dbReference type="GO" id="GO:0012505">
    <property type="term" value="C:endomembrane system"/>
    <property type="evidence" value="ECO:0007669"/>
    <property type="project" value="UniProtKB-SubCell"/>
</dbReference>
<evidence type="ECO:0000256" key="12">
    <source>
        <dbReference type="ARBA" id="ARBA00023209"/>
    </source>
</evidence>
<evidence type="ECO:0000256" key="1">
    <source>
        <dbReference type="ARBA" id="ARBA00000287"/>
    </source>
</evidence>
<dbReference type="InterPro" id="IPR043130">
    <property type="entry name" value="CDP-OH_PTrfase_TM_dom"/>
</dbReference>
<evidence type="ECO:0000256" key="11">
    <source>
        <dbReference type="ARBA" id="ARBA00023136"/>
    </source>
</evidence>
<dbReference type="PANTHER" id="PTHR14269:SF61">
    <property type="entry name" value="CDP-DIACYLGLYCEROL--SERINE O-PHOSPHATIDYLTRANSFERASE"/>
    <property type="match status" value="1"/>
</dbReference>
<accession>A0A0P8W9H7</accession>
<keyword evidence="11 16" id="KW-0472">Membrane</keyword>
<evidence type="ECO:0000256" key="3">
    <source>
        <dbReference type="ARBA" id="ARBA00010441"/>
    </source>
</evidence>
<comment type="catalytic activity">
    <reaction evidence="1">
        <text>a CDP-1,2-diacyl-sn-glycerol + L-serine = a 1,2-diacyl-sn-glycero-3-phospho-L-serine + CMP + H(+)</text>
        <dbReference type="Rhea" id="RHEA:16913"/>
        <dbReference type="ChEBI" id="CHEBI:15378"/>
        <dbReference type="ChEBI" id="CHEBI:33384"/>
        <dbReference type="ChEBI" id="CHEBI:57262"/>
        <dbReference type="ChEBI" id="CHEBI:58332"/>
        <dbReference type="ChEBI" id="CHEBI:60377"/>
        <dbReference type="EC" id="2.7.8.8"/>
    </reaction>
</comment>
<dbReference type="EMBL" id="LKET01000026">
    <property type="protein sequence ID" value="KPU45295.1"/>
    <property type="molecule type" value="Genomic_DNA"/>
</dbReference>
<dbReference type="OrthoDB" id="9777147at2"/>
<evidence type="ECO:0000256" key="15">
    <source>
        <dbReference type="RuleBase" id="RU003750"/>
    </source>
</evidence>
<feature type="transmembrane region" description="Helical" evidence="16">
    <location>
        <begin position="121"/>
        <end position="142"/>
    </location>
</feature>
<name>A0A0P8W9H7_9CLOT</name>
<dbReference type="PATRIC" id="fig|36849.3.peg.1267"/>
<dbReference type="AlphaFoldDB" id="A0A0P8W9H7"/>
<organism evidence="17 18">
    <name type="scientific">Oxobacter pfennigii</name>
    <dbReference type="NCBI Taxonomy" id="36849"/>
    <lineage>
        <taxon>Bacteria</taxon>
        <taxon>Bacillati</taxon>
        <taxon>Bacillota</taxon>
        <taxon>Clostridia</taxon>
        <taxon>Eubacteriales</taxon>
        <taxon>Clostridiaceae</taxon>
        <taxon>Oxobacter</taxon>
    </lineage>
</organism>
<dbReference type="PROSITE" id="PS00379">
    <property type="entry name" value="CDP_ALCOHOL_P_TRANSF"/>
    <property type="match status" value="1"/>
</dbReference>
<evidence type="ECO:0000256" key="8">
    <source>
        <dbReference type="ARBA" id="ARBA00022692"/>
    </source>
</evidence>
<keyword evidence="12" id="KW-0594">Phospholipid biosynthesis</keyword>
<keyword evidence="8 16" id="KW-0812">Transmembrane</keyword>
<evidence type="ECO:0000256" key="10">
    <source>
        <dbReference type="ARBA" id="ARBA00023098"/>
    </source>
</evidence>
<keyword evidence="6" id="KW-0444">Lipid biosynthesis</keyword>
<dbReference type="Proteomes" id="UP000050326">
    <property type="component" value="Unassembled WGS sequence"/>
</dbReference>
<evidence type="ECO:0000256" key="16">
    <source>
        <dbReference type="SAM" id="Phobius"/>
    </source>
</evidence>
<dbReference type="Gene3D" id="1.20.120.1760">
    <property type="match status" value="1"/>
</dbReference>
<dbReference type="InterPro" id="IPR050324">
    <property type="entry name" value="CDP-alcohol_PTase-I"/>
</dbReference>
<evidence type="ECO:0000313" key="18">
    <source>
        <dbReference type="Proteomes" id="UP000050326"/>
    </source>
</evidence>
<comment type="caution">
    <text evidence="17">The sequence shown here is derived from an EMBL/GenBank/DDBJ whole genome shotgun (WGS) entry which is preliminary data.</text>
</comment>
<evidence type="ECO:0000256" key="14">
    <source>
        <dbReference type="ARBA" id="ARBA00032361"/>
    </source>
</evidence>
<evidence type="ECO:0000256" key="5">
    <source>
        <dbReference type="ARBA" id="ARBA00017171"/>
    </source>
</evidence>
<keyword evidence="10" id="KW-0443">Lipid metabolism</keyword>
<comment type="subcellular location">
    <subcellularLocation>
        <location evidence="2">Endomembrane system</location>
        <topology evidence="2">Multi-pass membrane protein</topology>
    </subcellularLocation>
</comment>
<dbReference type="EC" id="2.7.8.8" evidence="4"/>
<evidence type="ECO:0000256" key="9">
    <source>
        <dbReference type="ARBA" id="ARBA00022989"/>
    </source>
</evidence>
<dbReference type="InterPro" id="IPR004533">
    <property type="entry name" value="CDP-diaglyc--ser_O-PTrfase"/>
</dbReference>
<dbReference type="STRING" id="36849.OXPF_11880"/>
<dbReference type="GO" id="GO:0016020">
    <property type="term" value="C:membrane"/>
    <property type="evidence" value="ECO:0007669"/>
    <property type="project" value="InterPro"/>
</dbReference>